<accession>X0SJC8</accession>
<dbReference type="InterPro" id="IPR041350">
    <property type="entry name" value="CODH_A_N"/>
</dbReference>
<dbReference type="AlphaFoldDB" id="X0SJC8"/>
<keyword evidence="2" id="KW-0408">Iron</keyword>
<reference evidence="5" key="1">
    <citation type="journal article" date="2014" name="Front. Microbiol.">
        <title>High frequency of phylogenetically diverse reductive dehalogenase-homologous genes in deep subseafloor sedimentary metagenomes.</title>
        <authorList>
            <person name="Kawai M."/>
            <person name="Futagami T."/>
            <person name="Toyoda A."/>
            <person name="Takaki Y."/>
            <person name="Nishi S."/>
            <person name="Hori S."/>
            <person name="Arai W."/>
            <person name="Tsubouchi T."/>
            <person name="Morono Y."/>
            <person name="Uchiyama I."/>
            <person name="Ito T."/>
            <person name="Fujiyama A."/>
            <person name="Inagaki F."/>
            <person name="Takami H."/>
        </authorList>
    </citation>
    <scope>NUCLEOTIDE SEQUENCE</scope>
    <source>
        <strain evidence="5">Expedition CK06-06</strain>
    </source>
</reference>
<keyword evidence="1" id="KW-0479">Metal-binding</keyword>
<dbReference type="PANTHER" id="PTHR42281:SF1">
    <property type="entry name" value="ACETYL-COA DECARBONYLASE_SYNTHASE COMPLEX SUBUNIT BETA 1"/>
    <property type="match status" value="1"/>
</dbReference>
<dbReference type="EMBL" id="BARS01005954">
    <property type="protein sequence ID" value="GAF81198.1"/>
    <property type="molecule type" value="Genomic_DNA"/>
</dbReference>
<dbReference type="InterPro" id="IPR004461">
    <property type="entry name" value="CO_DH/Ac-CoA_synth_bsu"/>
</dbReference>
<dbReference type="InterPro" id="IPR011254">
    <property type="entry name" value="Prismane-like_sf"/>
</dbReference>
<evidence type="ECO:0000256" key="1">
    <source>
        <dbReference type="ARBA" id="ARBA00022723"/>
    </source>
</evidence>
<name>X0SJC8_9ZZZZ</name>
<feature type="non-terminal residue" evidence="5">
    <location>
        <position position="254"/>
    </location>
</feature>
<dbReference type="Gene3D" id="1.10.8.190">
    <property type="entry name" value="Carbon monoxide dehydrogenase alpha subunit. Chain M, domain 1"/>
    <property type="match status" value="1"/>
</dbReference>
<feature type="domain" description="Carbon monoxide dehydrogenase subunit alpha ,N-terminal" evidence="4">
    <location>
        <begin position="23"/>
        <end position="110"/>
    </location>
</feature>
<gene>
    <name evidence="5" type="ORF">S01H1_11672</name>
</gene>
<dbReference type="GO" id="GO:0051536">
    <property type="term" value="F:iron-sulfur cluster binding"/>
    <property type="evidence" value="ECO:0007669"/>
    <property type="project" value="UniProtKB-KW"/>
</dbReference>
<dbReference type="GO" id="GO:0046872">
    <property type="term" value="F:metal ion binding"/>
    <property type="evidence" value="ECO:0007669"/>
    <property type="project" value="UniProtKB-KW"/>
</dbReference>
<evidence type="ECO:0000259" key="4">
    <source>
        <dbReference type="Pfam" id="PF18537"/>
    </source>
</evidence>
<protein>
    <recommendedName>
        <fullName evidence="4">Carbon monoxide dehydrogenase subunit alpha,N-terminal domain-containing protein</fullName>
    </recommendedName>
</protein>
<dbReference type="Gene3D" id="3.40.50.2030">
    <property type="match status" value="1"/>
</dbReference>
<evidence type="ECO:0000313" key="5">
    <source>
        <dbReference type="EMBL" id="GAF81198.1"/>
    </source>
</evidence>
<evidence type="ECO:0000256" key="3">
    <source>
        <dbReference type="ARBA" id="ARBA00023014"/>
    </source>
</evidence>
<dbReference type="SUPFAM" id="SSF56821">
    <property type="entry name" value="Prismane protein-like"/>
    <property type="match status" value="1"/>
</dbReference>
<dbReference type="PANTHER" id="PTHR42281">
    <property type="match status" value="1"/>
</dbReference>
<dbReference type="Pfam" id="PF18537">
    <property type="entry name" value="CODH_A_N"/>
    <property type="match status" value="1"/>
</dbReference>
<proteinExistence type="predicted"/>
<dbReference type="GO" id="GO:0043885">
    <property type="term" value="F:anaerobic carbon-monoxide dehydrogenase activity"/>
    <property type="evidence" value="ECO:0007669"/>
    <property type="project" value="InterPro"/>
</dbReference>
<dbReference type="InterPro" id="IPR016099">
    <property type="entry name" value="Prismane-like_a/b-sand"/>
</dbReference>
<evidence type="ECO:0000256" key="2">
    <source>
        <dbReference type="ARBA" id="ARBA00023004"/>
    </source>
</evidence>
<dbReference type="GO" id="GO:0006084">
    <property type="term" value="P:acetyl-CoA metabolic process"/>
    <property type="evidence" value="ECO:0007669"/>
    <property type="project" value="InterPro"/>
</dbReference>
<organism evidence="5">
    <name type="scientific">marine sediment metagenome</name>
    <dbReference type="NCBI Taxonomy" id="412755"/>
    <lineage>
        <taxon>unclassified sequences</taxon>
        <taxon>metagenomes</taxon>
        <taxon>ecological metagenomes</taxon>
    </lineage>
</organism>
<sequence>MSRIIATAAIRGAHGYIEQARSQLLEAVETHGPDKKVEFPDTAYYLPLTLALTGREVDDLAKAQAALDWAASLLPPIPAESSWLPYLGHALDAGVATLLAEEIIEVLKYVNGREPEEPWLGFTGDATLRLQGIKLVDGRMPGFAACVGALPTNEEAVELARSLQERSILVFMASSTEGKSMAEQLAEEGVEMSWDTFLVPYGKDTSAAVLALNFAARAAMTFGGVKPGDLDAARKILMYNKERVFAFVLALGAD</sequence>
<keyword evidence="3" id="KW-0411">Iron-sulfur</keyword>
<comment type="caution">
    <text evidence="5">The sequence shown here is derived from an EMBL/GenBank/DDBJ whole genome shotgun (WGS) entry which is preliminary data.</text>
</comment>